<dbReference type="Gene3D" id="1.10.443.10">
    <property type="entry name" value="Intergrase catalytic core"/>
    <property type="match status" value="1"/>
</dbReference>
<dbReference type="Pfam" id="PF14659">
    <property type="entry name" value="Phage_int_SAM_3"/>
    <property type="match status" value="1"/>
</dbReference>
<dbReference type="Proteomes" id="UP000246115">
    <property type="component" value="Chromosome"/>
</dbReference>
<evidence type="ECO:0000313" key="10">
    <source>
        <dbReference type="Proteomes" id="UP000246115"/>
    </source>
</evidence>
<dbReference type="Proteomes" id="UP000262901">
    <property type="component" value="Unassembled WGS sequence"/>
</dbReference>
<protein>
    <submittedName>
        <fullName evidence="9">Site-specific integrase</fullName>
    </submittedName>
</protein>
<dbReference type="GO" id="GO:0015074">
    <property type="term" value="P:DNA integration"/>
    <property type="evidence" value="ECO:0007669"/>
    <property type="project" value="UniProtKB-KW"/>
</dbReference>
<gene>
    <name evidence="7" type="ORF">DDV21_010410</name>
    <name evidence="8" type="ORF">DDV22_05090</name>
    <name evidence="9" type="ORF">DDV23_05600</name>
</gene>
<dbReference type="GO" id="GO:0006310">
    <property type="term" value="P:DNA recombination"/>
    <property type="evidence" value="ECO:0007669"/>
    <property type="project" value="UniProtKB-KW"/>
</dbReference>
<dbReference type="GO" id="GO:0003677">
    <property type="term" value="F:DNA binding"/>
    <property type="evidence" value="ECO:0007669"/>
    <property type="project" value="UniProtKB-KW"/>
</dbReference>
<accession>A0A346NEL3</accession>
<dbReference type="EMBL" id="QVQZ01000010">
    <property type="protein sequence ID" value="RFU53182.1"/>
    <property type="molecule type" value="Genomic_DNA"/>
</dbReference>
<evidence type="ECO:0000256" key="5">
    <source>
        <dbReference type="SAM" id="Coils"/>
    </source>
</evidence>
<evidence type="ECO:0000313" key="9">
    <source>
        <dbReference type="EMBL" id="RFU53182.1"/>
    </source>
</evidence>
<evidence type="ECO:0000256" key="1">
    <source>
        <dbReference type="ARBA" id="ARBA00008857"/>
    </source>
</evidence>
<proteinExistence type="inferred from homology"/>
<dbReference type="InterPro" id="IPR011010">
    <property type="entry name" value="DNA_brk_join_enz"/>
</dbReference>
<keyword evidence="12" id="KW-1185">Reference proteome</keyword>
<dbReference type="Pfam" id="PF00589">
    <property type="entry name" value="Phage_integrase"/>
    <property type="match status" value="1"/>
</dbReference>
<dbReference type="InterPro" id="IPR010998">
    <property type="entry name" value="Integrase_recombinase_N"/>
</dbReference>
<keyword evidence="3" id="KW-0238">DNA-binding</keyword>
<dbReference type="InterPro" id="IPR050090">
    <property type="entry name" value="Tyrosine_recombinase_XerCD"/>
</dbReference>
<organism evidence="9 11">
    <name type="scientific">Streptococcus chenjunshii</name>
    <dbReference type="NCBI Taxonomy" id="2173853"/>
    <lineage>
        <taxon>Bacteria</taxon>
        <taxon>Bacillati</taxon>
        <taxon>Bacillota</taxon>
        <taxon>Bacilli</taxon>
        <taxon>Lactobacillales</taxon>
        <taxon>Streptococcaceae</taxon>
        <taxon>Streptococcus</taxon>
    </lineage>
</organism>
<evidence type="ECO:0000256" key="4">
    <source>
        <dbReference type="ARBA" id="ARBA00023172"/>
    </source>
</evidence>
<keyword evidence="2" id="KW-0229">DNA integration</keyword>
<dbReference type="Pfam" id="PF14657">
    <property type="entry name" value="Arm-DNA-bind_4"/>
    <property type="match status" value="1"/>
</dbReference>
<sequence>MAFFRKLDSGWEYRITYRDQSGKKHEKSKRGFKTKTLAKIAASKVESELNSSVLELMDMLFYDYSKQWAEVYKRPHVTAKTWQTYNKNFRHIKHYFGNKKVKDITHTFYQQVLNDFGALAAQQTLDKFHYQVKGAAKAAVRDGVIKYNFAEGAIVKSQKPRRAKEDMFLEENEYLHLIDVARSKMKYASYFTIYLIAVTGMRFAEVQGLTWKDIDFESGFIDINKTFDYTISQEFAPTKNEASIRKVPVDNRTIELLKVYKNDYYQPNRLERICFGASNNATNKAIKKMVGRTAPTNHSLRHTYASYLIFKGVDLISVSQLLGHENLNITLKIYAHQLEKLKEKNDRVVKDIFSKI</sequence>
<dbReference type="Proteomes" id="UP000264056">
    <property type="component" value="Unassembled WGS sequence"/>
</dbReference>
<evidence type="ECO:0000313" key="8">
    <source>
        <dbReference type="EMBL" id="RFU51084.1"/>
    </source>
</evidence>
<dbReference type="AlphaFoldDB" id="A0A372KLM5"/>
<dbReference type="InterPro" id="IPR013762">
    <property type="entry name" value="Integrase-like_cat_sf"/>
</dbReference>
<comment type="similarity">
    <text evidence="1">Belongs to the 'phage' integrase family.</text>
</comment>
<dbReference type="PANTHER" id="PTHR30349:SF64">
    <property type="entry name" value="PROPHAGE INTEGRASE INTD-RELATED"/>
    <property type="match status" value="1"/>
</dbReference>
<evidence type="ECO:0000259" key="6">
    <source>
        <dbReference type="PROSITE" id="PS51898"/>
    </source>
</evidence>
<dbReference type="RefSeq" id="WP_116878132.1">
    <property type="nucleotide sequence ID" value="NZ_CP031733.1"/>
</dbReference>
<feature type="coiled-coil region" evidence="5">
    <location>
        <begin position="324"/>
        <end position="351"/>
    </location>
</feature>
<reference evidence="9 11" key="2">
    <citation type="submission" date="2018-08" db="EMBL/GenBank/DDBJ databases">
        <title>Draft genome of Streptococcus sp. nov. Z1.</title>
        <authorList>
            <person name="Tian Z."/>
        </authorList>
    </citation>
    <scope>NUCLEOTIDE SEQUENCE [LARGE SCALE GENOMIC DNA]</scope>
    <source>
        <strain evidence="9">Z1</strain>
        <strain evidence="11">Z1(2018)</strain>
    </source>
</reference>
<dbReference type="CDD" id="cd01189">
    <property type="entry name" value="INT_ICEBs1_C_like"/>
    <property type="match status" value="1"/>
</dbReference>
<dbReference type="InterPro" id="IPR028259">
    <property type="entry name" value="AP2-like_int_N"/>
</dbReference>
<dbReference type="EMBL" id="QVQY01000010">
    <property type="protein sequence ID" value="RFU51084.1"/>
    <property type="molecule type" value="Genomic_DNA"/>
</dbReference>
<dbReference type="PROSITE" id="PS51898">
    <property type="entry name" value="TYR_RECOMBINASE"/>
    <property type="match status" value="1"/>
</dbReference>
<keyword evidence="4" id="KW-0233">DNA recombination</keyword>
<dbReference type="Gene3D" id="1.10.150.130">
    <property type="match status" value="1"/>
</dbReference>
<evidence type="ECO:0000256" key="2">
    <source>
        <dbReference type="ARBA" id="ARBA00022908"/>
    </source>
</evidence>
<feature type="domain" description="Tyr recombinase" evidence="6">
    <location>
        <begin position="164"/>
        <end position="347"/>
    </location>
</feature>
<evidence type="ECO:0000313" key="12">
    <source>
        <dbReference type="Proteomes" id="UP000264056"/>
    </source>
</evidence>
<evidence type="ECO:0000313" key="7">
    <source>
        <dbReference type="EMBL" id="AXQ79458.1"/>
    </source>
</evidence>
<accession>A0A372KLM5</accession>
<reference evidence="7" key="4">
    <citation type="journal article" date="2019" name="Int. J. Syst. Evol. Microbiol.">
        <title>Streptococcus chenjunshii sp. nov. isolated from feces of Tibetan antelopes.</title>
        <authorList>
            <person name="Tian Z."/>
            <person name="Lu S."/>
            <person name="Jin D."/>
            <person name="Yang J."/>
            <person name="Pu J."/>
            <person name="Lai X.H."/>
            <person name="Bai X.N."/>
            <person name="Wu X.M."/>
            <person name="Li J."/>
            <person name="Wang S."/>
            <person name="Xu J."/>
        </authorList>
    </citation>
    <scope>NUCLEOTIDE SEQUENCE</scope>
    <source>
        <strain evidence="7">Z15</strain>
    </source>
</reference>
<dbReference type="KEGG" id="schj:DDV21_010410"/>
<name>A0A372KLM5_9STRE</name>
<evidence type="ECO:0000256" key="3">
    <source>
        <dbReference type="ARBA" id="ARBA00023125"/>
    </source>
</evidence>
<reference evidence="8 12" key="1">
    <citation type="submission" date="2018-08" db="EMBL/GenBank/DDBJ databases">
        <title>Draft genome of Streptococcus sp .nov. Z2.</title>
        <authorList>
            <person name="Tian Z."/>
        </authorList>
    </citation>
    <scope>NUCLEOTIDE SEQUENCE [LARGE SCALE GENOMIC DNA]</scope>
    <source>
        <strain evidence="8 12">Z2</strain>
    </source>
</reference>
<dbReference type="SUPFAM" id="SSF56349">
    <property type="entry name" value="DNA breaking-rejoining enzymes"/>
    <property type="match status" value="1"/>
</dbReference>
<dbReference type="EMBL" id="CP031733">
    <property type="protein sequence ID" value="AXQ79458.1"/>
    <property type="molecule type" value="Genomic_DNA"/>
</dbReference>
<keyword evidence="5" id="KW-0175">Coiled coil</keyword>
<dbReference type="PANTHER" id="PTHR30349">
    <property type="entry name" value="PHAGE INTEGRASE-RELATED"/>
    <property type="match status" value="1"/>
</dbReference>
<evidence type="ECO:0000313" key="11">
    <source>
        <dbReference type="Proteomes" id="UP000262901"/>
    </source>
</evidence>
<dbReference type="InterPro" id="IPR002104">
    <property type="entry name" value="Integrase_catalytic"/>
</dbReference>
<reference evidence="10" key="3">
    <citation type="submission" date="2018-08" db="EMBL/GenBank/DDBJ databases">
        <title>Streptococcus chenjunshii sp. nov., isolated from stools sample of the Tibetan antelope in the Qinghai-Tibet plateau, China.</title>
        <authorList>
            <person name="Tian Z."/>
        </authorList>
    </citation>
    <scope>NUCLEOTIDE SEQUENCE [LARGE SCALE GENOMIC DNA]</scope>
    <source>
        <strain evidence="10">Z15</strain>
    </source>
</reference>
<dbReference type="InterPro" id="IPR004107">
    <property type="entry name" value="Integrase_SAM-like_N"/>
</dbReference>
<dbReference type="OrthoDB" id="9803188at2"/>